<sequence>MSRPTTHARFEADWLTLRESVDHASRASKLTEAASRWLTDGDAAMGHVVDLGSGRGSNLRYLAPRLPGSQSWRLVDHDAELLDDAQRSARQLAEGSGRIGAIECVVADLATDLDALLDGASLVTAAALFDLASQAWMERLAAACAAQRAAVLFVLSVDGEIVFRCSQDDQRVTDADDLFVLELLDAHQQRDKGLGVAVGTRAPEILEEALVRHGYRVRIEASPWHLGSDSNALAGALIEGWRDAATEQAPAEHERIHAWARQRIAAVARGDLNIVVGHRDIFAVPAPGTGR</sequence>
<dbReference type="GO" id="GO:0008168">
    <property type="term" value="F:methyltransferase activity"/>
    <property type="evidence" value="ECO:0007669"/>
    <property type="project" value="UniProtKB-KW"/>
</dbReference>
<evidence type="ECO:0000313" key="2">
    <source>
        <dbReference type="Proteomes" id="UP001595462"/>
    </source>
</evidence>
<accession>A0ABV7EP88</accession>
<organism evidence="1 2">
    <name type="scientific">Salinisphaera aquimarina</name>
    <dbReference type="NCBI Taxonomy" id="2094031"/>
    <lineage>
        <taxon>Bacteria</taxon>
        <taxon>Pseudomonadati</taxon>
        <taxon>Pseudomonadota</taxon>
        <taxon>Gammaproteobacteria</taxon>
        <taxon>Salinisphaerales</taxon>
        <taxon>Salinisphaeraceae</taxon>
        <taxon>Salinisphaera</taxon>
    </lineage>
</organism>
<proteinExistence type="predicted"/>
<keyword evidence="1" id="KW-0808">Transferase</keyword>
<protein>
    <submittedName>
        <fullName evidence="1">Class I SAM-dependent methyltransferase</fullName>
    </submittedName>
</protein>
<dbReference type="Gene3D" id="3.40.50.150">
    <property type="entry name" value="Vaccinia Virus protein VP39"/>
    <property type="match status" value="1"/>
</dbReference>
<name>A0ABV7EP88_9GAMM</name>
<keyword evidence="2" id="KW-1185">Reference proteome</keyword>
<comment type="caution">
    <text evidence="1">The sequence shown here is derived from an EMBL/GenBank/DDBJ whole genome shotgun (WGS) entry which is preliminary data.</text>
</comment>
<dbReference type="GO" id="GO:0032259">
    <property type="term" value="P:methylation"/>
    <property type="evidence" value="ECO:0007669"/>
    <property type="project" value="UniProtKB-KW"/>
</dbReference>
<dbReference type="Proteomes" id="UP001595462">
    <property type="component" value="Unassembled WGS sequence"/>
</dbReference>
<keyword evidence="1" id="KW-0489">Methyltransferase</keyword>
<dbReference type="RefSeq" id="WP_380689808.1">
    <property type="nucleotide sequence ID" value="NZ_JBHRSS010000004.1"/>
</dbReference>
<reference evidence="2" key="1">
    <citation type="journal article" date="2019" name="Int. J. Syst. Evol. Microbiol.">
        <title>The Global Catalogue of Microorganisms (GCM) 10K type strain sequencing project: providing services to taxonomists for standard genome sequencing and annotation.</title>
        <authorList>
            <consortium name="The Broad Institute Genomics Platform"/>
            <consortium name="The Broad Institute Genome Sequencing Center for Infectious Disease"/>
            <person name="Wu L."/>
            <person name="Ma J."/>
        </authorList>
    </citation>
    <scope>NUCLEOTIDE SEQUENCE [LARGE SCALE GENOMIC DNA]</scope>
    <source>
        <strain evidence="2">KCTC 52640</strain>
    </source>
</reference>
<dbReference type="EMBL" id="JBHRSS010000004">
    <property type="protein sequence ID" value="MFC3104558.1"/>
    <property type="molecule type" value="Genomic_DNA"/>
</dbReference>
<evidence type="ECO:0000313" key="1">
    <source>
        <dbReference type="EMBL" id="MFC3104558.1"/>
    </source>
</evidence>
<dbReference type="InterPro" id="IPR029063">
    <property type="entry name" value="SAM-dependent_MTases_sf"/>
</dbReference>
<dbReference type="SUPFAM" id="SSF53335">
    <property type="entry name" value="S-adenosyl-L-methionine-dependent methyltransferases"/>
    <property type="match status" value="1"/>
</dbReference>
<gene>
    <name evidence="1" type="ORF">ACFOSU_11740</name>
</gene>